<dbReference type="PANTHER" id="PTHR22835">
    <property type="entry name" value="ZINC FINGER FYVE DOMAIN CONTAINING PROTEIN"/>
    <property type="match status" value="1"/>
</dbReference>
<keyword evidence="4" id="KW-1185">Reference proteome</keyword>
<evidence type="ECO:0000313" key="4">
    <source>
        <dbReference type="Proteomes" id="UP000439903"/>
    </source>
</evidence>
<comment type="caution">
    <text evidence="3">The sequence shown here is derived from an EMBL/GenBank/DDBJ whole genome shotgun (WGS) entry which is preliminary data.</text>
</comment>
<dbReference type="InterPro" id="IPR036514">
    <property type="entry name" value="SGNH_hydro_sf"/>
</dbReference>
<dbReference type="AlphaFoldDB" id="A0A8H4B4C2"/>
<dbReference type="GO" id="GO:0016788">
    <property type="term" value="F:hydrolase activity, acting on ester bonds"/>
    <property type="evidence" value="ECO:0007669"/>
    <property type="project" value="InterPro"/>
</dbReference>
<dbReference type="Proteomes" id="UP000439903">
    <property type="component" value="Unassembled WGS sequence"/>
</dbReference>
<dbReference type="OrthoDB" id="1600564at2759"/>
<feature type="chain" id="PRO_5034077736" evidence="2">
    <location>
        <begin position="25"/>
        <end position="292"/>
    </location>
</feature>
<proteinExistence type="inferred from homology"/>
<comment type="similarity">
    <text evidence="1">Belongs to the 'GDSL' lipolytic enzyme family.</text>
</comment>
<dbReference type="Gene3D" id="3.40.50.1110">
    <property type="entry name" value="SGNH hydrolase"/>
    <property type="match status" value="1"/>
</dbReference>
<accession>A0A8H4B4C2</accession>
<organism evidence="3 4">
    <name type="scientific">Gigaspora margarita</name>
    <dbReference type="NCBI Taxonomy" id="4874"/>
    <lineage>
        <taxon>Eukaryota</taxon>
        <taxon>Fungi</taxon>
        <taxon>Fungi incertae sedis</taxon>
        <taxon>Mucoromycota</taxon>
        <taxon>Glomeromycotina</taxon>
        <taxon>Glomeromycetes</taxon>
        <taxon>Diversisporales</taxon>
        <taxon>Gigasporaceae</taxon>
        <taxon>Gigaspora</taxon>
    </lineage>
</organism>
<feature type="signal peptide" evidence="2">
    <location>
        <begin position="1"/>
        <end position="24"/>
    </location>
</feature>
<dbReference type="InterPro" id="IPR001087">
    <property type="entry name" value="GDSL"/>
</dbReference>
<dbReference type="EMBL" id="WTPW01000018">
    <property type="protein sequence ID" value="KAF0559052.1"/>
    <property type="molecule type" value="Genomic_DNA"/>
</dbReference>
<evidence type="ECO:0000313" key="3">
    <source>
        <dbReference type="EMBL" id="KAF0559052.1"/>
    </source>
</evidence>
<gene>
    <name evidence="3" type="ORF">F8M41_007022</name>
</gene>
<keyword evidence="2" id="KW-0732">Signal</keyword>
<sequence length="292" mass="33655">MIPKMRSFITINTMIMCLIQLSLETSMWTTFDNIIVFGDSYSDNGNVYALTNESYPQSPPNYKGRFSNGKVWIEYLSMKYQANLIDKAFIYATSDNDLVPGHIQWDNSNYSVPGMKQQIDFFINSYPNQNYDKTLFVMWYFGNDYRYTNNGINPSAVVSSLINSASQLVNNFKPKIILFSTIPLLPNSTNNSTFTNHNKVLKNLLDSFSAEHPDVEVLLYPFDEVLLKFRESAALKEKLNITNVFNNCTSNKDASNVCENPENYMFWDEGHLTTKIYEYIANDVYNRLICLI</sequence>
<evidence type="ECO:0000256" key="1">
    <source>
        <dbReference type="ARBA" id="ARBA00008668"/>
    </source>
</evidence>
<dbReference type="SUPFAM" id="SSF52266">
    <property type="entry name" value="SGNH hydrolase"/>
    <property type="match status" value="1"/>
</dbReference>
<protein>
    <submittedName>
        <fullName evidence="3">Gdsl family lipase</fullName>
    </submittedName>
</protein>
<dbReference type="Pfam" id="PF00657">
    <property type="entry name" value="Lipase_GDSL"/>
    <property type="match status" value="1"/>
</dbReference>
<name>A0A8H4B4C2_GIGMA</name>
<evidence type="ECO:0000256" key="2">
    <source>
        <dbReference type="SAM" id="SignalP"/>
    </source>
</evidence>
<reference evidence="3 4" key="1">
    <citation type="journal article" date="2019" name="Environ. Microbiol.">
        <title>At the nexus of three kingdoms: the genome of the mycorrhizal fungus Gigaspora margarita provides insights into plant, endobacterial and fungal interactions.</title>
        <authorList>
            <person name="Venice F."/>
            <person name="Ghignone S."/>
            <person name="Salvioli di Fossalunga A."/>
            <person name="Amselem J."/>
            <person name="Novero M."/>
            <person name="Xianan X."/>
            <person name="Sedzielewska Toro K."/>
            <person name="Morin E."/>
            <person name="Lipzen A."/>
            <person name="Grigoriev I.V."/>
            <person name="Henrissat B."/>
            <person name="Martin F.M."/>
            <person name="Bonfante P."/>
        </authorList>
    </citation>
    <scope>NUCLEOTIDE SEQUENCE [LARGE SCALE GENOMIC DNA]</scope>
    <source>
        <strain evidence="3 4">BEG34</strain>
    </source>
</reference>
<dbReference type="CDD" id="cd01846">
    <property type="entry name" value="fatty_acyltransferase_like"/>
    <property type="match status" value="1"/>
</dbReference>